<dbReference type="AlphaFoldDB" id="A0ABD0L8U6"/>
<gene>
    <name evidence="2" type="ORF">BaRGS_00013007</name>
</gene>
<evidence type="ECO:0000313" key="2">
    <source>
        <dbReference type="EMBL" id="KAK7495787.1"/>
    </source>
</evidence>
<evidence type="ECO:0000313" key="3">
    <source>
        <dbReference type="Proteomes" id="UP001519460"/>
    </source>
</evidence>
<dbReference type="EMBL" id="JACVVK020000072">
    <property type="protein sequence ID" value="KAK7495787.1"/>
    <property type="molecule type" value="Genomic_DNA"/>
</dbReference>
<protein>
    <recommendedName>
        <fullName evidence="1">SAM domain-containing protein</fullName>
    </recommendedName>
</protein>
<keyword evidence="3" id="KW-1185">Reference proteome</keyword>
<dbReference type="SUPFAM" id="SSF47769">
    <property type="entry name" value="SAM/Pointed domain"/>
    <property type="match status" value="1"/>
</dbReference>
<sequence>MSTVSGAAFNSVVEYIVLKSVFVYWTEEGRPATLNSENYQTHLKLRPTSFAAGLACRAGPANWTNRDGGVIYCGTDVIYVTLGGVNGLRLVLERGYRRKAMAGRHIAITTWLEALGLQAYLPLFSSYGGVEDLLYASEGEIRDLGLKNGAHRAKIVSSLRILREKYEK</sequence>
<dbReference type="InterPro" id="IPR013761">
    <property type="entry name" value="SAM/pointed_sf"/>
</dbReference>
<dbReference type="PROSITE" id="PS50105">
    <property type="entry name" value="SAM_DOMAIN"/>
    <property type="match status" value="1"/>
</dbReference>
<accession>A0ABD0L8U6</accession>
<proteinExistence type="predicted"/>
<organism evidence="2 3">
    <name type="scientific">Batillaria attramentaria</name>
    <dbReference type="NCBI Taxonomy" id="370345"/>
    <lineage>
        <taxon>Eukaryota</taxon>
        <taxon>Metazoa</taxon>
        <taxon>Spiralia</taxon>
        <taxon>Lophotrochozoa</taxon>
        <taxon>Mollusca</taxon>
        <taxon>Gastropoda</taxon>
        <taxon>Caenogastropoda</taxon>
        <taxon>Sorbeoconcha</taxon>
        <taxon>Cerithioidea</taxon>
        <taxon>Batillariidae</taxon>
        <taxon>Batillaria</taxon>
    </lineage>
</organism>
<evidence type="ECO:0000259" key="1">
    <source>
        <dbReference type="PROSITE" id="PS50105"/>
    </source>
</evidence>
<dbReference type="CDD" id="cd09487">
    <property type="entry name" value="SAM_superfamily"/>
    <property type="match status" value="1"/>
</dbReference>
<name>A0ABD0L8U6_9CAEN</name>
<dbReference type="InterPro" id="IPR001660">
    <property type="entry name" value="SAM"/>
</dbReference>
<comment type="caution">
    <text evidence="2">The sequence shown here is derived from an EMBL/GenBank/DDBJ whole genome shotgun (WGS) entry which is preliminary data.</text>
</comment>
<reference evidence="2 3" key="1">
    <citation type="journal article" date="2023" name="Sci. Data">
        <title>Genome assembly of the Korean intertidal mud-creeper Batillaria attramentaria.</title>
        <authorList>
            <person name="Patra A.K."/>
            <person name="Ho P.T."/>
            <person name="Jun S."/>
            <person name="Lee S.J."/>
            <person name="Kim Y."/>
            <person name="Won Y.J."/>
        </authorList>
    </citation>
    <scope>NUCLEOTIDE SEQUENCE [LARGE SCALE GENOMIC DNA]</scope>
    <source>
        <strain evidence="2">Wonlab-2016</strain>
    </source>
</reference>
<dbReference type="Pfam" id="PF00536">
    <property type="entry name" value="SAM_1"/>
    <property type="match status" value="1"/>
</dbReference>
<feature type="non-terminal residue" evidence="2">
    <location>
        <position position="168"/>
    </location>
</feature>
<dbReference type="Proteomes" id="UP001519460">
    <property type="component" value="Unassembled WGS sequence"/>
</dbReference>
<dbReference type="Gene3D" id="1.10.150.50">
    <property type="entry name" value="Transcription Factor, Ets-1"/>
    <property type="match status" value="1"/>
</dbReference>
<feature type="domain" description="SAM" evidence="1">
    <location>
        <begin position="108"/>
        <end position="165"/>
    </location>
</feature>